<evidence type="ECO:0000313" key="3">
    <source>
        <dbReference type="Proteomes" id="UP001432000"/>
    </source>
</evidence>
<feature type="domain" description="SCO6045-like C-terminal" evidence="1">
    <location>
        <begin position="6"/>
        <end position="87"/>
    </location>
</feature>
<accession>A0ABZ2PPB3</accession>
<dbReference type="InterPro" id="IPR058711">
    <property type="entry name" value="SCO6045-like_C"/>
</dbReference>
<protein>
    <recommendedName>
        <fullName evidence="1">SCO6045-like C-terminal domain-containing protein</fullName>
    </recommendedName>
</protein>
<keyword evidence="3" id="KW-1185">Reference proteome</keyword>
<evidence type="ECO:0000313" key="2">
    <source>
        <dbReference type="EMBL" id="WXG71012.1"/>
    </source>
</evidence>
<name>A0ABZ2PPB3_9NOCA</name>
<proteinExistence type="predicted"/>
<dbReference type="Proteomes" id="UP001432000">
    <property type="component" value="Chromosome"/>
</dbReference>
<gene>
    <name evidence="2" type="ORF">WDS16_11260</name>
</gene>
<dbReference type="Pfam" id="PF26136">
    <property type="entry name" value="SCO6045_C"/>
    <property type="match status" value="1"/>
</dbReference>
<sequence length="108" mass="12096">MSDLGSRQSELVRALVAGGPLPIGFDSDALSVASTALVRKRAGAVARHLPIEASMLGDRFGSLFVTWERSHPRSNSAQEAREFLDYLYSIDALPRPARRWWRFIALRR</sequence>
<dbReference type="RefSeq" id="WP_338892745.1">
    <property type="nucleotide sequence ID" value="NZ_CP147846.1"/>
</dbReference>
<dbReference type="EMBL" id="CP147846">
    <property type="protein sequence ID" value="WXG71012.1"/>
    <property type="molecule type" value="Genomic_DNA"/>
</dbReference>
<reference evidence="2 3" key="1">
    <citation type="submission" date="2024-03" db="EMBL/GenBank/DDBJ databases">
        <title>Natural products discovery in diverse microorganisms through a two-stage MS feature dereplication strategy.</title>
        <authorList>
            <person name="Zhang R."/>
        </authorList>
    </citation>
    <scope>NUCLEOTIDE SEQUENCE [LARGE SCALE GENOMIC DNA]</scope>
    <source>
        <strain evidence="2 3">18930</strain>
    </source>
</reference>
<evidence type="ECO:0000259" key="1">
    <source>
        <dbReference type="Pfam" id="PF26136"/>
    </source>
</evidence>
<organism evidence="2 3">
    <name type="scientific">Rhodococcus sovatensis</name>
    <dbReference type="NCBI Taxonomy" id="1805840"/>
    <lineage>
        <taxon>Bacteria</taxon>
        <taxon>Bacillati</taxon>
        <taxon>Actinomycetota</taxon>
        <taxon>Actinomycetes</taxon>
        <taxon>Mycobacteriales</taxon>
        <taxon>Nocardiaceae</taxon>
        <taxon>Rhodococcus</taxon>
    </lineage>
</organism>